<dbReference type="GO" id="GO:0000287">
    <property type="term" value="F:magnesium ion binding"/>
    <property type="evidence" value="ECO:0007669"/>
    <property type="project" value="UniProtKB-UniRule"/>
</dbReference>
<dbReference type="InterPro" id="IPR029061">
    <property type="entry name" value="THDP-binding"/>
</dbReference>
<accession>A0A1I6DU60</accession>
<dbReference type="AlphaFoldDB" id="A0A1I6DU60"/>
<feature type="binding site" evidence="11">
    <location>
        <begin position="153"/>
        <end position="154"/>
    </location>
    <ligand>
        <name>thiamine diphosphate</name>
        <dbReference type="ChEBI" id="CHEBI:58937"/>
    </ligand>
</feature>
<dbReference type="InterPro" id="IPR005477">
    <property type="entry name" value="Dxylulose-5-P_synthase"/>
</dbReference>
<dbReference type="GO" id="GO:0016114">
    <property type="term" value="P:terpenoid biosynthetic process"/>
    <property type="evidence" value="ECO:0007669"/>
    <property type="project" value="UniProtKB-UniRule"/>
</dbReference>
<dbReference type="SUPFAM" id="SSF52922">
    <property type="entry name" value="TK C-terminal domain-like"/>
    <property type="match status" value="1"/>
</dbReference>
<feature type="binding site" evidence="11">
    <location>
        <position position="181"/>
    </location>
    <ligand>
        <name>Mg(2+)</name>
        <dbReference type="ChEBI" id="CHEBI:18420"/>
    </ligand>
</feature>
<feature type="binding site" evidence="11">
    <location>
        <position position="152"/>
    </location>
    <ligand>
        <name>Mg(2+)</name>
        <dbReference type="ChEBI" id="CHEBI:18420"/>
    </ligand>
</feature>
<dbReference type="Gene3D" id="3.40.50.970">
    <property type="match status" value="2"/>
</dbReference>
<dbReference type="InterPro" id="IPR005475">
    <property type="entry name" value="Transketolase-like_Pyr-bd"/>
</dbReference>
<dbReference type="FunFam" id="3.40.50.970:FF:000010">
    <property type="entry name" value="1-deoxy-D-xylulose-5-phosphate synthase"/>
    <property type="match status" value="1"/>
</dbReference>
<evidence type="ECO:0000313" key="13">
    <source>
        <dbReference type="EMBL" id="SFR08881.1"/>
    </source>
</evidence>
<evidence type="ECO:0000256" key="6">
    <source>
        <dbReference type="ARBA" id="ARBA00022842"/>
    </source>
</evidence>
<keyword evidence="4 11" id="KW-0808">Transferase</keyword>
<dbReference type="SUPFAM" id="SSF52518">
    <property type="entry name" value="Thiamin diphosphate-binding fold (THDP-binding)"/>
    <property type="match status" value="2"/>
</dbReference>
<comment type="cofactor">
    <cofactor evidence="11">
        <name>thiamine diphosphate</name>
        <dbReference type="ChEBI" id="CHEBI:58937"/>
    </cofactor>
    <text evidence="11">Binds 1 thiamine pyrophosphate per subunit.</text>
</comment>
<gene>
    <name evidence="11" type="primary">dxs</name>
    <name evidence="13" type="ORF">SAMN04515673_105141</name>
</gene>
<dbReference type="FunFam" id="3.40.50.920:FF:000002">
    <property type="entry name" value="1-deoxy-D-xylulose-5-phosphate synthase"/>
    <property type="match status" value="1"/>
</dbReference>
<protein>
    <recommendedName>
        <fullName evidence="11">1-deoxy-D-xylulose-5-phosphate synthase</fullName>
        <ecNumber evidence="11">2.2.1.7</ecNumber>
    </recommendedName>
    <alternativeName>
        <fullName evidence="11">1-deoxyxylulose-5-phosphate synthase</fullName>
        <shortName evidence="11">DXP synthase</shortName>
        <shortName evidence="11">DXPS</shortName>
    </alternativeName>
</protein>
<evidence type="ECO:0000256" key="11">
    <source>
        <dbReference type="HAMAP-Rule" id="MF_00315"/>
    </source>
</evidence>
<organism evidence="13 14">
    <name type="scientific">Poseidonocella sedimentorum</name>
    <dbReference type="NCBI Taxonomy" id="871652"/>
    <lineage>
        <taxon>Bacteria</taxon>
        <taxon>Pseudomonadati</taxon>
        <taxon>Pseudomonadota</taxon>
        <taxon>Alphaproteobacteria</taxon>
        <taxon>Rhodobacterales</taxon>
        <taxon>Roseobacteraceae</taxon>
        <taxon>Poseidonocella</taxon>
    </lineage>
</organism>
<dbReference type="NCBIfam" id="NF003933">
    <property type="entry name" value="PRK05444.2-2"/>
    <property type="match status" value="1"/>
</dbReference>
<dbReference type="PANTHER" id="PTHR43322:SF5">
    <property type="entry name" value="1-DEOXY-D-XYLULOSE-5-PHOSPHATE SYNTHASE, CHLOROPLASTIC"/>
    <property type="match status" value="1"/>
</dbReference>
<evidence type="ECO:0000259" key="12">
    <source>
        <dbReference type="SMART" id="SM00861"/>
    </source>
</evidence>
<dbReference type="GO" id="GO:0019288">
    <property type="term" value="P:isopentenyl diphosphate biosynthetic process, methylerythritol 4-phosphate pathway"/>
    <property type="evidence" value="ECO:0007669"/>
    <property type="project" value="UniProtKB-ARBA"/>
</dbReference>
<dbReference type="GO" id="GO:0008661">
    <property type="term" value="F:1-deoxy-D-xylulose-5-phosphate synthase activity"/>
    <property type="evidence" value="ECO:0007669"/>
    <property type="project" value="UniProtKB-UniRule"/>
</dbReference>
<dbReference type="CDD" id="cd02007">
    <property type="entry name" value="TPP_DXS"/>
    <property type="match status" value="1"/>
</dbReference>
<dbReference type="Proteomes" id="UP000199302">
    <property type="component" value="Unassembled WGS sequence"/>
</dbReference>
<keyword evidence="9 11" id="KW-0414">Isoprene biosynthesis</keyword>
<dbReference type="PANTHER" id="PTHR43322">
    <property type="entry name" value="1-D-DEOXYXYLULOSE 5-PHOSPHATE SYNTHASE-RELATED"/>
    <property type="match status" value="1"/>
</dbReference>
<keyword evidence="8 11" id="KW-0786">Thiamine pyrophosphate</keyword>
<dbReference type="Gene3D" id="3.40.50.920">
    <property type="match status" value="1"/>
</dbReference>
<dbReference type="SMART" id="SM00861">
    <property type="entry name" value="Transket_pyr"/>
    <property type="match status" value="1"/>
</dbReference>
<dbReference type="Pfam" id="PF13292">
    <property type="entry name" value="DXP_synthase_N"/>
    <property type="match status" value="2"/>
</dbReference>
<dbReference type="GO" id="GO:0030976">
    <property type="term" value="F:thiamine pyrophosphate binding"/>
    <property type="evidence" value="ECO:0007669"/>
    <property type="project" value="UniProtKB-UniRule"/>
</dbReference>
<dbReference type="UniPathway" id="UPA00064">
    <property type="reaction ID" value="UER00091"/>
</dbReference>
<comment type="function">
    <text evidence="10 11">Catalyzes the acyloin condensation reaction between C atoms 2 and 3 of pyruvate and glyceraldehyde 3-phosphate to yield 1-deoxy-D-xylulose-5-phosphate (DXP).</text>
</comment>
<sequence length="598" mass="62090">MSARPATPLLDRVQSPADLRRLSDAELSRLADELRAETISAVSETGGHLGAGLGVVELTVALHAVFDTPEDKLIWDVSHQSYPHKILTGRRDRIRTLRQKGGLSGFTKRSESVFDPFGTAHSSTSISAALGFAAARDLPGGAPGDAIAVIGDGAMSAGMAFEALNNARAHAKRLFVILNDNGLSIAAPVGALATHFKDLRTQGSNQGAALFDALGFAYEGPVDGHDMPALLDVLRRARAGATGPTLIHVRTRKGKGFAAAESAADGGHATEKFDVATGAQRKAAAKAPSYTSVFAESLIAAARQDPRICAITAAMPGGTGLDRFAAEFPDRMFDVGIAEQHAVTFAAGLAAAGMRPFCALYSTFLQRGYDQLVHDVAIQGLPVRFAIDRAGYVGADGATHAGSFDTAFLANLPGVTVMAPADEAELAHMVATAAAFDDGPIALRFPRGEGVGAPLPERGVPMEIGAGRIVAPGRGVALLSFGARLAAGLGARALLARDGIALTVADARFAKPLDRALILELAQSHDALLTIEEGAIGGFGSHVAQCLAEAGIFDRGLRFRALTFPDRFLDQATPAQMYAEAGLDAEGIAAKVRGVLRG</sequence>
<dbReference type="HAMAP" id="MF_00315">
    <property type="entry name" value="DXP_synth"/>
    <property type="match status" value="1"/>
</dbReference>
<evidence type="ECO:0000256" key="2">
    <source>
        <dbReference type="ARBA" id="ARBA00011081"/>
    </source>
</evidence>
<evidence type="ECO:0000256" key="8">
    <source>
        <dbReference type="ARBA" id="ARBA00023052"/>
    </source>
</evidence>
<evidence type="ECO:0000256" key="10">
    <source>
        <dbReference type="ARBA" id="ARBA00055605"/>
    </source>
</evidence>
<comment type="similarity">
    <text evidence="2 11">Belongs to the transketolase family. DXPS subfamily.</text>
</comment>
<dbReference type="OrthoDB" id="9803371at2"/>
<dbReference type="EC" id="2.2.1.7" evidence="11"/>
<evidence type="ECO:0000256" key="9">
    <source>
        <dbReference type="ARBA" id="ARBA00023229"/>
    </source>
</evidence>
<feature type="binding site" evidence="11">
    <location>
        <position position="339"/>
    </location>
    <ligand>
        <name>thiamine diphosphate</name>
        <dbReference type="ChEBI" id="CHEBI:58937"/>
    </ligand>
</feature>
<dbReference type="Pfam" id="PF02779">
    <property type="entry name" value="Transket_pyr"/>
    <property type="match status" value="1"/>
</dbReference>
<evidence type="ECO:0000256" key="7">
    <source>
        <dbReference type="ARBA" id="ARBA00022977"/>
    </source>
</evidence>
<comment type="cofactor">
    <cofactor evidence="11">
        <name>Mg(2+)</name>
        <dbReference type="ChEBI" id="CHEBI:18420"/>
    </cofactor>
    <text evidence="11">Binds 1 Mg(2+) ion per subunit.</text>
</comment>
<dbReference type="PROSITE" id="PS00802">
    <property type="entry name" value="TRANSKETOLASE_2"/>
    <property type="match status" value="1"/>
</dbReference>
<keyword evidence="7 11" id="KW-0784">Thiamine biosynthesis</keyword>
<feature type="binding site" evidence="11">
    <location>
        <position position="79"/>
    </location>
    <ligand>
        <name>thiamine diphosphate</name>
        <dbReference type="ChEBI" id="CHEBI:58937"/>
    </ligand>
</feature>
<dbReference type="Pfam" id="PF02780">
    <property type="entry name" value="Transketolase_C"/>
    <property type="match status" value="1"/>
</dbReference>
<evidence type="ECO:0000256" key="1">
    <source>
        <dbReference type="ARBA" id="ARBA00004980"/>
    </source>
</evidence>
<dbReference type="InterPro" id="IPR049557">
    <property type="entry name" value="Transketolase_CS"/>
</dbReference>
<dbReference type="GO" id="GO:0009228">
    <property type="term" value="P:thiamine biosynthetic process"/>
    <property type="evidence" value="ECO:0007669"/>
    <property type="project" value="UniProtKB-UniRule"/>
</dbReference>
<dbReference type="FunFam" id="3.40.50.970:FF:000005">
    <property type="entry name" value="1-deoxy-D-xylulose-5-phosphate synthase"/>
    <property type="match status" value="1"/>
</dbReference>
<dbReference type="STRING" id="871652.SAMN04515673_105141"/>
<proteinExistence type="inferred from homology"/>
<evidence type="ECO:0000313" key="14">
    <source>
        <dbReference type="Proteomes" id="UP000199302"/>
    </source>
</evidence>
<feature type="binding site" evidence="11">
    <location>
        <position position="181"/>
    </location>
    <ligand>
        <name>thiamine diphosphate</name>
        <dbReference type="ChEBI" id="CHEBI:58937"/>
    </ligand>
</feature>
<dbReference type="EMBL" id="FOYI01000005">
    <property type="protein sequence ID" value="SFR08881.1"/>
    <property type="molecule type" value="Genomic_DNA"/>
</dbReference>
<keyword evidence="6 11" id="KW-0460">Magnesium</keyword>
<dbReference type="CDD" id="cd07033">
    <property type="entry name" value="TPP_PYR_DXS_TK_like"/>
    <property type="match status" value="1"/>
</dbReference>
<dbReference type="InterPro" id="IPR020826">
    <property type="entry name" value="Transketolase_BS"/>
</dbReference>
<dbReference type="RefSeq" id="WP_092079618.1">
    <property type="nucleotide sequence ID" value="NZ_FOYI01000005.1"/>
</dbReference>
<feature type="binding site" evidence="11">
    <location>
        <begin position="120"/>
        <end position="122"/>
    </location>
    <ligand>
        <name>thiamine diphosphate</name>
        <dbReference type="ChEBI" id="CHEBI:58937"/>
    </ligand>
</feature>
<keyword evidence="14" id="KW-1185">Reference proteome</keyword>
<feature type="domain" description="Transketolase-like pyrimidine-binding" evidence="12">
    <location>
        <begin position="288"/>
        <end position="453"/>
    </location>
</feature>
<comment type="catalytic activity">
    <reaction evidence="11">
        <text>D-glyceraldehyde 3-phosphate + pyruvate + H(+) = 1-deoxy-D-xylulose 5-phosphate + CO2</text>
        <dbReference type="Rhea" id="RHEA:12605"/>
        <dbReference type="ChEBI" id="CHEBI:15361"/>
        <dbReference type="ChEBI" id="CHEBI:15378"/>
        <dbReference type="ChEBI" id="CHEBI:16526"/>
        <dbReference type="ChEBI" id="CHEBI:57792"/>
        <dbReference type="ChEBI" id="CHEBI:59776"/>
        <dbReference type="EC" id="2.2.1.7"/>
    </reaction>
</comment>
<comment type="subunit">
    <text evidence="3 11">Homodimer.</text>
</comment>
<evidence type="ECO:0000256" key="5">
    <source>
        <dbReference type="ARBA" id="ARBA00022723"/>
    </source>
</evidence>
<evidence type="ECO:0000256" key="4">
    <source>
        <dbReference type="ARBA" id="ARBA00022679"/>
    </source>
</evidence>
<feature type="binding site" evidence="11">
    <location>
        <position position="257"/>
    </location>
    <ligand>
        <name>thiamine diphosphate</name>
        <dbReference type="ChEBI" id="CHEBI:58937"/>
    </ligand>
</feature>
<dbReference type="InterPro" id="IPR033248">
    <property type="entry name" value="Transketolase_C"/>
</dbReference>
<comment type="pathway">
    <text evidence="1 11">Metabolic intermediate biosynthesis; 1-deoxy-D-xylulose 5-phosphate biosynthesis; 1-deoxy-D-xylulose 5-phosphate from D-glyceraldehyde 3-phosphate and pyruvate: step 1/1.</text>
</comment>
<reference evidence="13 14" key="1">
    <citation type="submission" date="2016-10" db="EMBL/GenBank/DDBJ databases">
        <authorList>
            <person name="de Groot N.N."/>
        </authorList>
    </citation>
    <scope>NUCLEOTIDE SEQUENCE [LARGE SCALE GENOMIC DNA]</scope>
    <source>
        <strain evidence="14">KMM 9023,NRIC 0796,JCM 17311,KCTC 23692</strain>
    </source>
</reference>
<evidence type="ECO:0000256" key="3">
    <source>
        <dbReference type="ARBA" id="ARBA00011738"/>
    </source>
</evidence>
<dbReference type="InterPro" id="IPR009014">
    <property type="entry name" value="Transketo_C/PFOR_II"/>
</dbReference>
<name>A0A1I6DU60_9RHOB</name>
<keyword evidence="5 11" id="KW-0479">Metal-binding</keyword>
<dbReference type="PROSITE" id="PS00801">
    <property type="entry name" value="TRANSKETOLASE_1"/>
    <property type="match status" value="1"/>
</dbReference>